<protein>
    <submittedName>
        <fullName evidence="1">Uncharacterized protein</fullName>
    </submittedName>
</protein>
<evidence type="ECO:0000313" key="1">
    <source>
        <dbReference type="EMBL" id="RMI46809.1"/>
    </source>
</evidence>
<name>A0A3M2MBB3_9ACTN</name>
<dbReference type="RefSeq" id="WP_122193220.1">
    <property type="nucleotide sequence ID" value="NZ_JBHSKC010000026.1"/>
</dbReference>
<gene>
    <name evidence="1" type="ORF">EBO15_05580</name>
</gene>
<proteinExistence type="predicted"/>
<comment type="caution">
    <text evidence="1">The sequence shown here is derived from an EMBL/GenBank/DDBJ whole genome shotgun (WGS) entry which is preliminary data.</text>
</comment>
<sequence length="134" mass="13923">MHDHIAYAAGRLRAAETLPGLLAAAIQGLELVERAATALADPSHGPVRPGLDAALTEAGRAWSALSAAPTVQAPDAGCPQEGRGTRETVDALRRFCLQLTSALVAATAHTLDPADRIACLKAARHIARVHIVLN</sequence>
<accession>A0A3M2MBB3</accession>
<reference evidence="1 2" key="1">
    <citation type="submission" date="2018-10" db="EMBL/GenBank/DDBJ databases">
        <title>Isolation from soil.</title>
        <authorList>
            <person name="Hu J."/>
        </authorList>
    </citation>
    <scope>NUCLEOTIDE SEQUENCE [LARGE SCALE GENOMIC DNA]</scope>
    <source>
        <strain evidence="1 2">NEAU-Ht49</strain>
    </source>
</reference>
<evidence type="ECO:0000313" key="2">
    <source>
        <dbReference type="Proteomes" id="UP000282674"/>
    </source>
</evidence>
<dbReference type="OrthoDB" id="3480177at2"/>
<dbReference type="Proteomes" id="UP000282674">
    <property type="component" value="Unassembled WGS sequence"/>
</dbReference>
<organism evidence="1 2">
    <name type="scientific">Actinomadura harenae</name>
    <dbReference type="NCBI Taxonomy" id="2483351"/>
    <lineage>
        <taxon>Bacteria</taxon>
        <taxon>Bacillati</taxon>
        <taxon>Actinomycetota</taxon>
        <taxon>Actinomycetes</taxon>
        <taxon>Streptosporangiales</taxon>
        <taxon>Thermomonosporaceae</taxon>
        <taxon>Actinomadura</taxon>
    </lineage>
</organism>
<keyword evidence="2" id="KW-1185">Reference proteome</keyword>
<dbReference type="AlphaFoldDB" id="A0A3M2MBB3"/>
<dbReference type="EMBL" id="RFFG01000007">
    <property type="protein sequence ID" value="RMI46809.1"/>
    <property type="molecule type" value="Genomic_DNA"/>
</dbReference>